<dbReference type="InterPro" id="IPR014917">
    <property type="entry name" value="DUF1800"/>
</dbReference>
<sequence length="445" mass="48341">MTTKYWDAYEPDAKAPWNLLRVVHLHRRAAFAAPWDDLQRDVKAGPGAAVERLLKGESTAHTPADFALTAGVLTDAAASVGDLNRLKAAWFYRMLFGPDPVRERLALLWHDHFATGNAKVNNVGAMRRQSDLFRTHARDRFAVLLNAVVRDPALLEYLDAPANRRGHPNENLARELMELFTLGVGNYTEDDVKNAARCLTGWGVEENAFAERPERHDDGEKTVLGRTGKWTGTDLVNQLLRHPATATRLARKLVAAFFGESACPDDAVQELATGLRARDLDVSGAVGTVLRSRLFFAEANVRSRVAAPAEFVVGSARALGLFDPAPSTLAMADWSARMGQDLFDPPNVGGWLGGRAWINSRALIARANYAAALIEGPNAGRRDAYDPAAAAQSAGFGTARADVLTYHHRLLFGTDPGAEIGTRLARLDGRKLVIALLSAPEAQLG</sequence>
<dbReference type="KEGG" id="ftj:FTUN_2333"/>
<dbReference type="RefSeq" id="WP_171470724.1">
    <property type="nucleotide sequence ID" value="NZ_CP053452.2"/>
</dbReference>
<evidence type="ECO:0000313" key="1">
    <source>
        <dbReference type="EMBL" id="QJW94809.1"/>
    </source>
</evidence>
<protein>
    <recommendedName>
        <fullName evidence="3">DUF1800 domain-containing protein</fullName>
    </recommendedName>
</protein>
<keyword evidence="2" id="KW-1185">Reference proteome</keyword>
<evidence type="ECO:0008006" key="3">
    <source>
        <dbReference type="Google" id="ProtNLM"/>
    </source>
</evidence>
<organism evidence="1 2">
    <name type="scientific">Frigoriglobus tundricola</name>
    <dbReference type="NCBI Taxonomy" id="2774151"/>
    <lineage>
        <taxon>Bacteria</taxon>
        <taxon>Pseudomonadati</taxon>
        <taxon>Planctomycetota</taxon>
        <taxon>Planctomycetia</taxon>
        <taxon>Gemmatales</taxon>
        <taxon>Gemmataceae</taxon>
        <taxon>Frigoriglobus</taxon>
    </lineage>
</organism>
<dbReference type="AlphaFoldDB" id="A0A6M5YL36"/>
<dbReference type="Pfam" id="PF08811">
    <property type="entry name" value="DUF1800"/>
    <property type="match status" value="1"/>
</dbReference>
<dbReference type="EMBL" id="CP053452">
    <property type="protein sequence ID" value="QJW94809.1"/>
    <property type="molecule type" value="Genomic_DNA"/>
</dbReference>
<accession>A0A6M5YL36</accession>
<gene>
    <name evidence="1" type="ORF">FTUN_2333</name>
</gene>
<name>A0A6M5YL36_9BACT</name>
<evidence type="ECO:0000313" key="2">
    <source>
        <dbReference type="Proteomes" id="UP000503447"/>
    </source>
</evidence>
<dbReference type="Proteomes" id="UP000503447">
    <property type="component" value="Chromosome"/>
</dbReference>
<proteinExistence type="predicted"/>
<reference evidence="2" key="1">
    <citation type="submission" date="2020-05" db="EMBL/GenBank/DDBJ databases">
        <title>Frigoriglobus tundricola gen. nov., sp. nov., a psychrotolerant cellulolytic planctomycete of the family Gemmataceae with two divergent copies of 16S rRNA gene.</title>
        <authorList>
            <person name="Kulichevskaya I.S."/>
            <person name="Ivanova A.A."/>
            <person name="Naumoff D.G."/>
            <person name="Beletsky A.V."/>
            <person name="Rijpstra W.I.C."/>
            <person name="Sinninghe Damste J.S."/>
            <person name="Mardanov A.V."/>
            <person name="Ravin N.V."/>
            <person name="Dedysh S.N."/>
        </authorList>
    </citation>
    <scope>NUCLEOTIDE SEQUENCE [LARGE SCALE GENOMIC DNA]</scope>
    <source>
        <strain evidence="2">PL17</strain>
    </source>
</reference>